<keyword evidence="16" id="KW-1185">Reference proteome</keyword>
<evidence type="ECO:0000256" key="10">
    <source>
        <dbReference type="ARBA" id="ARBA00030399"/>
    </source>
</evidence>
<keyword evidence="6 13" id="KW-0489">Methyltransferase</keyword>
<feature type="domain" description="SAM-dependent MTase RsmB/NOP-type" evidence="14">
    <location>
        <begin position="169"/>
        <end position="441"/>
    </location>
</feature>
<dbReference type="RefSeq" id="WP_406786756.1">
    <property type="nucleotide sequence ID" value="NZ_JBJIAA010000004.1"/>
</dbReference>
<evidence type="ECO:0000256" key="4">
    <source>
        <dbReference type="ARBA" id="ARBA00022490"/>
    </source>
</evidence>
<feature type="binding site" evidence="13">
    <location>
        <position position="328"/>
    </location>
    <ligand>
        <name>S-adenosyl-L-methionine</name>
        <dbReference type="ChEBI" id="CHEBI:59789"/>
    </ligand>
</feature>
<evidence type="ECO:0000256" key="2">
    <source>
        <dbReference type="ARBA" id="ARBA00004496"/>
    </source>
</evidence>
<keyword evidence="9 13" id="KW-0694">RNA-binding</keyword>
<dbReference type="EC" id="2.1.1.176" evidence="3"/>
<dbReference type="Pfam" id="PF01189">
    <property type="entry name" value="Methyltr_RsmB-F"/>
    <property type="match status" value="1"/>
</dbReference>
<keyword evidence="8 13" id="KW-0949">S-adenosyl-L-methionine</keyword>
<dbReference type="Gene3D" id="3.30.70.1170">
    <property type="entry name" value="Sun protein, domain 3"/>
    <property type="match status" value="1"/>
</dbReference>
<comment type="caution">
    <text evidence="13">Lacks conserved residue(s) required for the propagation of feature annotation.</text>
</comment>
<evidence type="ECO:0000256" key="7">
    <source>
        <dbReference type="ARBA" id="ARBA00022679"/>
    </source>
</evidence>
<dbReference type="InterPro" id="IPR023267">
    <property type="entry name" value="RCMT"/>
</dbReference>
<keyword evidence="5" id="KW-0698">rRNA processing</keyword>
<dbReference type="GO" id="GO:0008168">
    <property type="term" value="F:methyltransferase activity"/>
    <property type="evidence" value="ECO:0007669"/>
    <property type="project" value="UniProtKB-KW"/>
</dbReference>
<accession>A0ABW8TDV5</accession>
<evidence type="ECO:0000256" key="12">
    <source>
        <dbReference type="ARBA" id="ARBA00047283"/>
    </source>
</evidence>
<name>A0ABW8TDV5_9CLOT</name>
<evidence type="ECO:0000313" key="15">
    <source>
        <dbReference type="EMBL" id="MFL0249908.1"/>
    </source>
</evidence>
<dbReference type="CDD" id="cd02440">
    <property type="entry name" value="AdoMet_MTases"/>
    <property type="match status" value="1"/>
</dbReference>
<keyword evidence="7 13" id="KW-0808">Transferase</keyword>
<evidence type="ECO:0000256" key="13">
    <source>
        <dbReference type="PROSITE-ProRule" id="PRU01023"/>
    </source>
</evidence>
<evidence type="ECO:0000256" key="9">
    <source>
        <dbReference type="ARBA" id="ARBA00022884"/>
    </source>
</evidence>
<dbReference type="PRINTS" id="PR02008">
    <property type="entry name" value="RCMTFAMILY"/>
</dbReference>
<evidence type="ECO:0000256" key="6">
    <source>
        <dbReference type="ARBA" id="ARBA00022603"/>
    </source>
</evidence>
<evidence type="ECO:0000256" key="5">
    <source>
        <dbReference type="ARBA" id="ARBA00022552"/>
    </source>
</evidence>
<organism evidence="15 16">
    <name type="scientific">Clostridium neuense</name>
    <dbReference type="NCBI Taxonomy" id="1728934"/>
    <lineage>
        <taxon>Bacteria</taxon>
        <taxon>Bacillati</taxon>
        <taxon>Bacillota</taxon>
        <taxon>Clostridia</taxon>
        <taxon>Eubacteriales</taxon>
        <taxon>Clostridiaceae</taxon>
        <taxon>Clostridium</taxon>
    </lineage>
</organism>
<dbReference type="NCBIfam" id="NF011494">
    <property type="entry name" value="PRK14902.1"/>
    <property type="match status" value="1"/>
</dbReference>
<dbReference type="NCBIfam" id="TIGR00563">
    <property type="entry name" value="rsmB"/>
    <property type="match status" value="1"/>
</dbReference>
<feature type="binding site" evidence="13">
    <location>
        <position position="283"/>
    </location>
    <ligand>
        <name>S-adenosyl-L-methionine</name>
        <dbReference type="ChEBI" id="CHEBI:59789"/>
    </ligand>
</feature>
<dbReference type="Pfam" id="PF01029">
    <property type="entry name" value="NusB"/>
    <property type="match status" value="1"/>
</dbReference>
<comment type="subcellular location">
    <subcellularLocation>
        <location evidence="2">Cytoplasm</location>
    </subcellularLocation>
</comment>
<dbReference type="PANTHER" id="PTHR22807">
    <property type="entry name" value="NOP2 YEAST -RELATED NOL1/NOP2/FMU SUN DOMAIN-CONTAINING"/>
    <property type="match status" value="1"/>
</dbReference>
<evidence type="ECO:0000256" key="1">
    <source>
        <dbReference type="ARBA" id="ARBA00002724"/>
    </source>
</evidence>
<gene>
    <name evidence="15" type="primary">rsmB</name>
    <name evidence="15" type="ORF">ACJDT4_05690</name>
</gene>
<dbReference type="SUPFAM" id="SSF53335">
    <property type="entry name" value="S-adenosyl-L-methionine-dependent methyltransferases"/>
    <property type="match status" value="1"/>
</dbReference>
<comment type="caution">
    <text evidence="15">The sequence shown here is derived from an EMBL/GenBank/DDBJ whole genome shotgun (WGS) entry which is preliminary data.</text>
</comment>
<dbReference type="PROSITE" id="PS51686">
    <property type="entry name" value="SAM_MT_RSMB_NOP"/>
    <property type="match status" value="1"/>
</dbReference>
<dbReference type="InterPro" id="IPR006027">
    <property type="entry name" value="NusB_RsmB_TIM44"/>
</dbReference>
<dbReference type="InterPro" id="IPR029063">
    <property type="entry name" value="SAM-dependent_MTases_sf"/>
</dbReference>
<dbReference type="Pfam" id="PF22458">
    <property type="entry name" value="RsmF-B_ferredox"/>
    <property type="match status" value="1"/>
</dbReference>
<evidence type="ECO:0000259" key="14">
    <source>
        <dbReference type="PROSITE" id="PS51686"/>
    </source>
</evidence>
<feature type="active site" description="Nucleophile" evidence="13">
    <location>
        <position position="381"/>
    </location>
</feature>
<dbReference type="SUPFAM" id="SSF48013">
    <property type="entry name" value="NusB-like"/>
    <property type="match status" value="1"/>
</dbReference>
<protein>
    <recommendedName>
        <fullName evidence="3">16S rRNA (cytosine(967)-C(5))-methyltransferase</fullName>
        <ecNumber evidence="3">2.1.1.176</ecNumber>
    </recommendedName>
    <alternativeName>
        <fullName evidence="10">16S rRNA m5C967 methyltransferase</fullName>
    </alternativeName>
    <alternativeName>
        <fullName evidence="11">rRNA (cytosine-C(5)-)-methyltransferase RsmB</fullName>
    </alternativeName>
</protein>
<comment type="catalytic activity">
    <reaction evidence="12">
        <text>cytidine(967) in 16S rRNA + S-adenosyl-L-methionine = 5-methylcytidine(967) in 16S rRNA + S-adenosyl-L-homocysteine + H(+)</text>
        <dbReference type="Rhea" id="RHEA:42748"/>
        <dbReference type="Rhea" id="RHEA-COMP:10219"/>
        <dbReference type="Rhea" id="RHEA-COMP:10220"/>
        <dbReference type="ChEBI" id="CHEBI:15378"/>
        <dbReference type="ChEBI" id="CHEBI:57856"/>
        <dbReference type="ChEBI" id="CHEBI:59789"/>
        <dbReference type="ChEBI" id="CHEBI:74483"/>
        <dbReference type="ChEBI" id="CHEBI:82748"/>
        <dbReference type="EC" id="2.1.1.176"/>
    </reaction>
</comment>
<dbReference type="GO" id="GO:0032259">
    <property type="term" value="P:methylation"/>
    <property type="evidence" value="ECO:0007669"/>
    <property type="project" value="UniProtKB-KW"/>
</dbReference>
<evidence type="ECO:0000313" key="16">
    <source>
        <dbReference type="Proteomes" id="UP001623592"/>
    </source>
</evidence>
<dbReference type="PANTHER" id="PTHR22807:SF53">
    <property type="entry name" value="RIBOSOMAL RNA SMALL SUBUNIT METHYLTRANSFERASE B-RELATED"/>
    <property type="match status" value="1"/>
</dbReference>
<reference evidence="15 16" key="1">
    <citation type="submission" date="2024-11" db="EMBL/GenBank/DDBJ databases">
        <authorList>
            <person name="Heng Y.C."/>
            <person name="Lim A.C.H."/>
            <person name="Lee J.K.Y."/>
            <person name="Kittelmann S."/>
        </authorList>
    </citation>
    <scope>NUCLEOTIDE SEQUENCE [LARGE SCALE GENOMIC DNA]</scope>
    <source>
        <strain evidence="15 16">WILCCON 0114</strain>
    </source>
</reference>
<keyword evidence="4" id="KW-0963">Cytoplasm</keyword>
<evidence type="ECO:0000256" key="3">
    <source>
        <dbReference type="ARBA" id="ARBA00012140"/>
    </source>
</evidence>
<dbReference type="InterPro" id="IPR004573">
    <property type="entry name" value="rRNA_ssu_MeTfrase_B"/>
</dbReference>
<comment type="similarity">
    <text evidence="13">Belongs to the class I-like SAM-binding methyltransferase superfamily. RsmB/NOP family.</text>
</comment>
<feature type="binding site" evidence="13">
    <location>
        <begin position="259"/>
        <end position="265"/>
    </location>
    <ligand>
        <name>S-adenosyl-L-methionine</name>
        <dbReference type="ChEBI" id="CHEBI:59789"/>
    </ligand>
</feature>
<dbReference type="Proteomes" id="UP001623592">
    <property type="component" value="Unassembled WGS sequence"/>
</dbReference>
<dbReference type="InterPro" id="IPR001678">
    <property type="entry name" value="MeTrfase_RsmB-F_NOP2_dom"/>
</dbReference>
<proteinExistence type="inferred from homology"/>
<dbReference type="EMBL" id="JBJIAA010000004">
    <property type="protein sequence ID" value="MFL0249908.1"/>
    <property type="molecule type" value="Genomic_DNA"/>
</dbReference>
<evidence type="ECO:0000256" key="8">
    <source>
        <dbReference type="ARBA" id="ARBA00022691"/>
    </source>
</evidence>
<evidence type="ECO:0000256" key="11">
    <source>
        <dbReference type="ARBA" id="ARBA00031088"/>
    </source>
</evidence>
<dbReference type="InterPro" id="IPR054728">
    <property type="entry name" value="RsmB-like_ferredoxin"/>
</dbReference>
<dbReference type="Gene3D" id="1.10.940.10">
    <property type="entry name" value="NusB-like"/>
    <property type="match status" value="1"/>
</dbReference>
<dbReference type="Gene3D" id="3.40.50.150">
    <property type="entry name" value="Vaccinia Virus protein VP39"/>
    <property type="match status" value="1"/>
</dbReference>
<sequence length="442" mass="50542">MMNARKVVVDVLNEVFFKNSYSNISLNKALKNSNLASSDKALVTEIVYGTIKYKYTIDIILKKFIKVKFSKLDKIILNILRSSVYQIRYLDRIPDFAVVNEGVELAKKYSSLKSSKFVNGVLRNYIRNLDADFLSSRDKIKVIAFRYSFEPWMVNFFIKQYGIENIDKILSGLNSTPNVTVRVNLLRGSYDETFNKLQELGYDIEEGSICPEAIEIKRGSSIENNPLFLKGNFTVQDESAMLTVPCMEIENDMYVMDLCSAPGGKTTHISELSNNTGTVYAFDIHKNKLKLIEQNAERLGITNIKCDVMNASEYNEKFKGKADRILVDVPCSGLGIIKKKPEIKWNKSINDLKELCGLQEKILQNASKYLKKGGILLYSTCTLNKDENENNIKRFISSHNNFKIEDIFFGDVSNVNYDKYGVTILPNEHMDGFFMCKLRKLW</sequence>
<comment type="function">
    <text evidence="1">Specifically methylates the cytosine at position 967 (m5C967) of 16S rRNA.</text>
</comment>
<dbReference type="InterPro" id="IPR049560">
    <property type="entry name" value="MeTrfase_RsmB-F_NOP2_cat"/>
</dbReference>
<dbReference type="InterPro" id="IPR035926">
    <property type="entry name" value="NusB-like_sf"/>
</dbReference>